<feature type="compositionally biased region" description="Pro residues" evidence="5">
    <location>
        <begin position="236"/>
        <end position="247"/>
    </location>
</feature>
<dbReference type="Gene3D" id="1.20.1250.20">
    <property type="entry name" value="MFS general substrate transporter like domains"/>
    <property type="match status" value="1"/>
</dbReference>
<protein>
    <recommendedName>
        <fullName evidence="10">Major facilitator superfamily (MFS) profile domain-containing protein</fullName>
    </recommendedName>
</protein>
<feature type="transmembrane region" description="Helical" evidence="6">
    <location>
        <begin position="97"/>
        <end position="120"/>
    </location>
</feature>
<accession>W7I8M8</accession>
<dbReference type="SUPFAM" id="SSF103473">
    <property type="entry name" value="MFS general substrate transporter"/>
    <property type="match status" value="1"/>
</dbReference>
<evidence type="ECO:0000256" key="2">
    <source>
        <dbReference type="ARBA" id="ARBA00022692"/>
    </source>
</evidence>
<feature type="transmembrane region" description="Helical" evidence="6">
    <location>
        <begin position="126"/>
        <end position="151"/>
    </location>
</feature>
<feature type="transmembrane region" description="Helical" evidence="6">
    <location>
        <begin position="375"/>
        <end position="399"/>
    </location>
</feature>
<feature type="transmembrane region" description="Helical" evidence="6">
    <location>
        <begin position="411"/>
        <end position="432"/>
    </location>
</feature>
<dbReference type="PANTHER" id="PTHR23507:SF1">
    <property type="entry name" value="FI18259P1-RELATED"/>
    <property type="match status" value="1"/>
</dbReference>
<feature type="transmembrane region" description="Helical" evidence="6">
    <location>
        <begin position="192"/>
        <end position="212"/>
    </location>
</feature>
<dbReference type="InterPro" id="IPR036259">
    <property type="entry name" value="MFS_trans_sf"/>
</dbReference>
<evidence type="ECO:0000256" key="3">
    <source>
        <dbReference type="ARBA" id="ARBA00022989"/>
    </source>
</evidence>
<evidence type="ECO:0000313" key="9">
    <source>
        <dbReference type="Proteomes" id="UP000024837"/>
    </source>
</evidence>
<feature type="region of interest" description="Disordered" evidence="5">
    <location>
        <begin position="475"/>
        <end position="496"/>
    </location>
</feature>
<evidence type="ECO:0000256" key="1">
    <source>
        <dbReference type="ARBA" id="ARBA00004141"/>
    </source>
</evidence>
<feature type="transmembrane region" description="Helical" evidence="6">
    <location>
        <begin position="322"/>
        <end position="340"/>
    </location>
</feature>
<dbReference type="OrthoDB" id="194139at2759"/>
<sequence length="496" mass="53672">MAIAIVFIFDFAAQLIQSPLTRIYEGIICRNYYAIHDPLLYPVGRQIPESECKIPPVQSELAFVRGMGPVFDAIPSLLSAIPLGILADNPKIGRKPIILTALIASVAQTIWVLVVCWFSDTLPLRMVWLGSFFMVAGGAEVINAILYTMLIDITAPNERASTFFTLHLTGTWLPVLLAPPVTSALMVEKGNWVPVLIGLFLSFVGTSIAAFVPETINFRDQLPAKDPAQVEELGPVTPPSPPSPQPSPAVDALETGKLQQQFRDFIDSSSFVFHSPHLIILICSLTMHVISSFRAMDMVIYYASARYDISIAKANLLNTVNAGVSIGVLSFLPIASVFLTEQLKYTSQRKDLLIAQTSVTMFAIGWFGVGLAPELSLAVAGLVVVTLGTGFSGSVRSLAASYVEPHHQARLSSFIAVTMAAGNFVGSPLLAWLYGLGVSVGDRIWYGLPFMALGTSFVVIASALWRTASQSSQMRMSLDGGARTRHRNLSRPCPPS</sequence>
<name>W7I8M8_9PEZI</name>
<organism evidence="8 9">
    <name type="scientific">Drechslerella stenobrocha 248</name>
    <dbReference type="NCBI Taxonomy" id="1043628"/>
    <lineage>
        <taxon>Eukaryota</taxon>
        <taxon>Fungi</taxon>
        <taxon>Dikarya</taxon>
        <taxon>Ascomycota</taxon>
        <taxon>Pezizomycotina</taxon>
        <taxon>Orbiliomycetes</taxon>
        <taxon>Orbiliales</taxon>
        <taxon>Orbiliaceae</taxon>
        <taxon>Drechslerella</taxon>
    </lineage>
</organism>
<keyword evidence="2 6" id="KW-0812">Transmembrane</keyword>
<dbReference type="CDD" id="cd06174">
    <property type="entry name" value="MFS"/>
    <property type="match status" value="1"/>
</dbReference>
<dbReference type="GO" id="GO:0022857">
    <property type="term" value="F:transmembrane transporter activity"/>
    <property type="evidence" value="ECO:0007669"/>
    <property type="project" value="TreeGrafter"/>
</dbReference>
<evidence type="ECO:0008006" key="10">
    <source>
        <dbReference type="Google" id="ProtNLM"/>
    </source>
</evidence>
<dbReference type="HOGENOM" id="CLU_013756_2_1_1"/>
<dbReference type="PANTHER" id="PTHR23507">
    <property type="entry name" value="ZGC:174356"/>
    <property type="match status" value="1"/>
</dbReference>
<keyword evidence="3 6" id="KW-1133">Transmembrane helix</keyword>
<evidence type="ECO:0000256" key="6">
    <source>
        <dbReference type="SAM" id="Phobius"/>
    </source>
</evidence>
<keyword evidence="9" id="KW-1185">Reference proteome</keyword>
<evidence type="ECO:0000256" key="4">
    <source>
        <dbReference type="ARBA" id="ARBA00023136"/>
    </source>
</evidence>
<keyword evidence="4 6" id="KW-0472">Membrane</keyword>
<evidence type="ECO:0000256" key="5">
    <source>
        <dbReference type="SAM" id="MobiDB-lite"/>
    </source>
</evidence>
<feature type="chain" id="PRO_5004893376" description="Major facilitator superfamily (MFS) profile domain-containing protein" evidence="7">
    <location>
        <begin position="19"/>
        <end position="496"/>
    </location>
</feature>
<dbReference type="AlphaFoldDB" id="W7I8M8"/>
<feature type="transmembrane region" description="Helical" evidence="6">
    <location>
        <begin position="163"/>
        <end position="186"/>
    </location>
</feature>
<keyword evidence="7" id="KW-0732">Signal</keyword>
<dbReference type="Proteomes" id="UP000024837">
    <property type="component" value="Unassembled WGS sequence"/>
</dbReference>
<feature type="region of interest" description="Disordered" evidence="5">
    <location>
        <begin position="230"/>
        <end position="251"/>
    </location>
</feature>
<proteinExistence type="predicted"/>
<feature type="signal peptide" evidence="7">
    <location>
        <begin position="1"/>
        <end position="18"/>
    </location>
</feature>
<gene>
    <name evidence="8" type="ORF">DRE_01890</name>
</gene>
<reference evidence="8 9" key="1">
    <citation type="submission" date="2013-05" db="EMBL/GenBank/DDBJ databases">
        <title>Drechslerella stenobrocha genome reveals carnivorous origination and mechanical trapping mechanism of predatory fungi.</title>
        <authorList>
            <person name="Liu X."/>
            <person name="Zhang W."/>
            <person name="Liu K."/>
        </authorList>
    </citation>
    <scope>NUCLEOTIDE SEQUENCE [LARGE SCALE GENOMIC DNA]</scope>
    <source>
        <strain evidence="8 9">248</strain>
    </source>
</reference>
<dbReference type="EMBL" id="KI966372">
    <property type="protein sequence ID" value="EWC48668.1"/>
    <property type="molecule type" value="Genomic_DNA"/>
</dbReference>
<comment type="subcellular location">
    <subcellularLocation>
        <location evidence="1">Membrane</location>
        <topology evidence="1">Multi-pass membrane protein</topology>
    </subcellularLocation>
</comment>
<feature type="transmembrane region" description="Helical" evidence="6">
    <location>
        <begin position="444"/>
        <end position="465"/>
    </location>
</feature>
<evidence type="ECO:0000256" key="7">
    <source>
        <dbReference type="SAM" id="SignalP"/>
    </source>
</evidence>
<feature type="transmembrane region" description="Helical" evidence="6">
    <location>
        <begin position="352"/>
        <end position="369"/>
    </location>
</feature>
<dbReference type="GO" id="GO:0016020">
    <property type="term" value="C:membrane"/>
    <property type="evidence" value="ECO:0007669"/>
    <property type="project" value="UniProtKB-SubCell"/>
</dbReference>
<evidence type="ECO:0000313" key="8">
    <source>
        <dbReference type="EMBL" id="EWC48668.1"/>
    </source>
</evidence>
<feature type="transmembrane region" description="Helical" evidence="6">
    <location>
        <begin position="278"/>
        <end position="302"/>
    </location>
</feature>